<keyword evidence="9 17" id="KW-1278">Translocase</keyword>
<feature type="transmembrane region" description="Helical" evidence="17">
    <location>
        <begin position="1123"/>
        <end position="1147"/>
    </location>
</feature>
<dbReference type="NCBIfam" id="TIGR01652">
    <property type="entry name" value="ATPase-Plipid"/>
    <property type="match status" value="1"/>
</dbReference>
<feature type="binding site" evidence="14">
    <location>
        <position position="892"/>
    </location>
    <ligand>
        <name>ATP</name>
        <dbReference type="ChEBI" id="CHEBI:30616"/>
    </ligand>
</feature>
<dbReference type="GO" id="GO:0016887">
    <property type="term" value="F:ATP hydrolysis activity"/>
    <property type="evidence" value="ECO:0007669"/>
    <property type="project" value="InterPro"/>
</dbReference>
<feature type="binding site" evidence="14">
    <location>
        <position position="893"/>
    </location>
    <ligand>
        <name>ATP</name>
        <dbReference type="ChEBI" id="CHEBI:30616"/>
    </ligand>
</feature>
<feature type="compositionally biased region" description="Polar residues" evidence="18">
    <location>
        <begin position="1339"/>
        <end position="1361"/>
    </location>
</feature>
<dbReference type="EMBL" id="OD565848">
    <property type="protein sequence ID" value="CAD7442758.1"/>
    <property type="molecule type" value="Genomic_DNA"/>
</dbReference>
<keyword evidence="11 17" id="KW-0472">Membrane</keyword>
<feature type="region of interest" description="Disordered" evidence="18">
    <location>
        <begin position="327"/>
        <end position="369"/>
    </location>
</feature>
<comment type="subcellular location">
    <subcellularLocation>
        <location evidence="2">Endomembrane system</location>
    </subcellularLocation>
    <subcellularLocation>
        <location evidence="1 17">Membrane</location>
        <topology evidence="1 17">Multi-pass membrane protein</topology>
    </subcellularLocation>
</comment>
<feature type="transmembrane region" description="Helical" evidence="17">
    <location>
        <begin position="1068"/>
        <end position="1087"/>
    </location>
</feature>
<dbReference type="GO" id="GO:0140326">
    <property type="term" value="F:ATPase-coupled intramembrane lipid transporter activity"/>
    <property type="evidence" value="ECO:0007669"/>
    <property type="project" value="UniProtKB-EC"/>
</dbReference>
<dbReference type="InterPro" id="IPR001757">
    <property type="entry name" value="P_typ_ATPase"/>
</dbReference>
<comment type="similarity">
    <text evidence="3 17">Belongs to the cation transport ATPase (P-type) (TC 3.A.3) family. Type IV subfamily.</text>
</comment>
<dbReference type="Pfam" id="PF00122">
    <property type="entry name" value="E1-E2_ATPase"/>
    <property type="match status" value="1"/>
</dbReference>
<evidence type="ECO:0000256" key="2">
    <source>
        <dbReference type="ARBA" id="ARBA00004308"/>
    </source>
</evidence>
<dbReference type="InterPro" id="IPR006539">
    <property type="entry name" value="P-type_ATPase_IV"/>
</dbReference>
<dbReference type="InterPro" id="IPR018303">
    <property type="entry name" value="ATPase_P-typ_P_site"/>
</dbReference>
<feature type="transmembrane region" description="Helical" evidence="17">
    <location>
        <begin position="1094"/>
        <end position="1117"/>
    </location>
</feature>
<feature type="binding site" evidence="14">
    <location>
        <position position="669"/>
    </location>
    <ligand>
        <name>ATP</name>
        <dbReference type="ChEBI" id="CHEBI:30616"/>
    </ligand>
</feature>
<keyword evidence="4 17" id="KW-0812">Transmembrane</keyword>
<feature type="binding site" evidence="15">
    <location>
        <position position="554"/>
    </location>
    <ligand>
        <name>Mg(2+)</name>
        <dbReference type="ChEBI" id="CHEBI:18420"/>
    </ligand>
</feature>
<feature type="domain" description="C2H2-type" evidence="19">
    <location>
        <begin position="1422"/>
        <end position="1449"/>
    </location>
</feature>
<feature type="binding site" evidence="14">
    <location>
        <position position="554"/>
    </location>
    <ligand>
        <name>ATP</name>
        <dbReference type="ChEBI" id="CHEBI:30616"/>
    </ligand>
</feature>
<feature type="region of interest" description="Disordered" evidence="18">
    <location>
        <begin position="257"/>
        <end position="283"/>
    </location>
</feature>
<evidence type="ECO:0000256" key="7">
    <source>
        <dbReference type="ARBA" id="ARBA00022840"/>
    </source>
</evidence>
<evidence type="ECO:0000256" key="1">
    <source>
        <dbReference type="ARBA" id="ARBA00004141"/>
    </source>
</evidence>
<dbReference type="Gene3D" id="3.40.50.1000">
    <property type="entry name" value="HAD superfamily/HAD-like"/>
    <property type="match status" value="1"/>
</dbReference>
<feature type="binding site" evidence="15">
    <location>
        <position position="893"/>
    </location>
    <ligand>
        <name>Mg(2+)</name>
        <dbReference type="ChEBI" id="CHEBI:18420"/>
    </ligand>
</feature>
<feature type="region of interest" description="Disordered" evidence="18">
    <location>
        <begin position="1382"/>
        <end position="1411"/>
    </location>
</feature>
<evidence type="ECO:0000256" key="14">
    <source>
        <dbReference type="PIRSR" id="PIRSR606539-2"/>
    </source>
</evidence>
<dbReference type="InterPro" id="IPR059000">
    <property type="entry name" value="ATPase_P-type_domA"/>
</dbReference>
<feature type="transmembrane region" description="Helical" evidence="17">
    <location>
        <begin position="939"/>
        <end position="959"/>
    </location>
</feature>
<dbReference type="Pfam" id="PF00096">
    <property type="entry name" value="zf-C2H2"/>
    <property type="match status" value="2"/>
</dbReference>
<dbReference type="InterPro" id="IPR008250">
    <property type="entry name" value="ATPase_P-typ_transduc_dom_A_sf"/>
</dbReference>
<feature type="binding site" evidence="15">
    <location>
        <position position="889"/>
    </location>
    <ligand>
        <name>Mg(2+)</name>
        <dbReference type="ChEBI" id="CHEBI:18420"/>
    </ligand>
</feature>
<dbReference type="Gene3D" id="3.40.1110.10">
    <property type="entry name" value="Calcium-transporting ATPase, cytoplasmic domain N"/>
    <property type="match status" value="1"/>
</dbReference>
<dbReference type="SUPFAM" id="SSF57667">
    <property type="entry name" value="beta-beta-alpha zinc fingers"/>
    <property type="match status" value="3"/>
</dbReference>
<evidence type="ECO:0000313" key="20">
    <source>
        <dbReference type="EMBL" id="CAD7442758.1"/>
    </source>
</evidence>
<feature type="binding site" evidence="14">
    <location>
        <position position="777"/>
    </location>
    <ligand>
        <name>ATP</name>
        <dbReference type="ChEBI" id="CHEBI:30616"/>
    </ligand>
</feature>
<dbReference type="SUPFAM" id="SSF56784">
    <property type="entry name" value="HAD-like"/>
    <property type="match status" value="1"/>
</dbReference>
<dbReference type="Pfam" id="PF13246">
    <property type="entry name" value="Cation_ATPase"/>
    <property type="match status" value="1"/>
</dbReference>
<feature type="binding site" evidence="14">
    <location>
        <position position="646"/>
    </location>
    <ligand>
        <name>ATP</name>
        <dbReference type="ChEBI" id="CHEBI:30616"/>
    </ligand>
</feature>
<accession>A0A7R9I257</accession>
<evidence type="ECO:0000256" key="12">
    <source>
        <dbReference type="ARBA" id="ARBA00034036"/>
    </source>
</evidence>
<dbReference type="SUPFAM" id="SSF81665">
    <property type="entry name" value="Calcium ATPase, transmembrane domain M"/>
    <property type="match status" value="1"/>
</dbReference>
<evidence type="ECO:0000256" key="6">
    <source>
        <dbReference type="ARBA" id="ARBA00022741"/>
    </source>
</evidence>
<dbReference type="EC" id="7.6.2.1" evidence="17"/>
<dbReference type="InterPro" id="IPR032630">
    <property type="entry name" value="P_typ_ATPase_c"/>
</dbReference>
<dbReference type="Gene3D" id="3.30.160.60">
    <property type="entry name" value="Classic Zinc Finger"/>
    <property type="match status" value="4"/>
</dbReference>
<proteinExistence type="inferred from homology"/>
<dbReference type="PROSITE" id="PS50157">
    <property type="entry name" value="ZINC_FINGER_C2H2_2"/>
    <property type="match status" value="4"/>
</dbReference>
<evidence type="ECO:0000256" key="4">
    <source>
        <dbReference type="ARBA" id="ARBA00022692"/>
    </source>
</evidence>
<keyword evidence="16" id="KW-0862">Zinc</keyword>
<keyword evidence="8 15" id="KW-0460">Magnesium</keyword>
<evidence type="ECO:0000256" key="8">
    <source>
        <dbReference type="ARBA" id="ARBA00022842"/>
    </source>
</evidence>
<dbReference type="Pfam" id="PF16212">
    <property type="entry name" value="PhoLip_ATPase_C"/>
    <property type="match status" value="1"/>
</dbReference>
<protein>
    <recommendedName>
        <fullName evidence="17">Phospholipid-transporting ATPase</fullName>
        <ecNumber evidence="17">7.6.2.1</ecNumber>
    </recommendedName>
</protein>
<dbReference type="SUPFAM" id="SSF81660">
    <property type="entry name" value="Metal cation-transporting ATPase, ATP-binding domain N"/>
    <property type="match status" value="1"/>
</dbReference>
<evidence type="ECO:0000256" key="18">
    <source>
        <dbReference type="SAM" id="MobiDB-lite"/>
    </source>
</evidence>
<dbReference type="SMART" id="SM00355">
    <property type="entry name" value="ZnF_C2H2"/>
    <property type="match status" value="5"/>
</dbReference>
<dbReference type="InterPro" id="IPR013087">
    <property type="entry name" value="Znf_C2H2_type"/>
</dbReference>
<reference evidence="20" key="1">
    <citation type="submission" date="2020-11" db="EMBL/GenBank/DDBJ databases">
        <authorList>
            <person name="Tran Van P."/>
        </authorList>
    </citation>
    <scope>NUCLEOTIDE SEQUENCE</scope>
</reference>
<dbReference type="NCBIfam" id="TIGR01494">
    <property type="entry name" value="ATPase_P-type"/>
    <property type="match status" value="2"/>
</dbReference>
<feature type="transmembrane region" description="Helical" evidence="17">
    <location>
        <begin position="489"/>
        <end position="508"/>
    </location>
</feature>
<feature type="binding site" evidence="14">
    <location>
        <position position="555"/>
    </location>
    <ligand>
        <name>ATP</name>
        <dbReference type="ChEBI" id="CHEBI:30616"/>
    </ligand>
</feature>
<organism evidence="20">
    <name type="scientific">Timema bartmani</name>
    <dbReference type="NCBI Taxonomy" id="61472"/>
    <lineage>
        <taxon>Eukaryota</taxon>
        <taxon>Metazoa</taxon>
        <taxon>Ecdysozoa</taxon>
        <taxon>Arthropoda</taxon>
        <taxon>Hexapoda</taxon>
        <taxon>Insecta</taxon>
        <taxon>Pterygota</taxon>
        <taxon>Neoptera</taxon>
        <taxon>Polyneoptera</taxon>
        <taxon>Phasmatodea</taxon>
        <taxon>Timematodea</taxon>
        <taxon>Timematoidea</taxon>
        <taxon>Timematidae</taxon>
        <taxon>Timema</taxon>
    </lineage>
</organism>
<dbReference type="SUPFAM" id="SSF81653">
    <property type="entry name" value="Calcium ATPase, transduction domain A"/>
    <property type="match status" value="1"/>
</dbReference>
<dbReference type="InterPro" id="IPR036236">
    <property type="entry name" value="Znf_C2H2_sf"/>
</dbReference>
<feature type="transmembrane region" description="Helical" evidence="17">
    <location>
        <begin position="1029"/>
        <end position="1048"/>
    </location>
</feature>
<dbReference type="GO" id="GO:0005783">
    <property type="term" value="C:endoplasmic reticulum"/>
    <property type="evidence" value="ECO:0007669"/>
    <property type="project" value="TreeGrafter"/>
</dbReference>
<feature type="binding site" evidence="14">
    <location>
        <position position="556"/>
    </location>
    <ligand>
        <name>ATP</name>
        <dbReference type="ChEBI" id="CHEBI:30616"/>
    </ligand>
</feature>
<sequence>MSVLLSDENNSQLSIDSPVETIIISTYNPPPVFQLSIDSPVSPWTSVVPLVFVILVTAMKQGYEDWLRHRADREVNCSLVTVVRHGIAQEVESQEVCVGDLVRVACDADVPCDIVLLASSEQDGKCYVTTANLDGETNLKTLLCPRILKSYSLPEQLTSLRAQVECEQPTPDLYKFFGKLEILVEPPDKGRESWGGTLRRHWNSFRSSVSTSTRRKTTPATFIGVNGVVAAYDNDLTGAPKGTANEDRSHISVNVNDAFVPQPNGTGRDQGDPGPMKALPSKSLSFNDADVEYRRKGPLGEVNQVSMTSDGVFRVKFAENRVRIVPGEGVGDSEVPRNTSYSDDDCRVSSTGSVRSKRSSAGLNRETLSDRSSVSSSVLDHVDTSAPIGTENLLLRGARLKNTEFVFGCAVYTGQETKLALNSRLTSNKFSTVEKSINGFLLFFMGLLLVEVALCLGLKYYTELQGVFIAAEYLGPVPVINFRNVLQDLLSFFILFNYIIPISLYVTIEMQKFLGTLFFEWDEGLFCEETGQAAICNTSDLNEELGQVEYLFTDKTGTLTENNMCFRRCSVSGVPYLESEGRLFKLPSSGEDVRGTLVDTITVSLEHLLSTRSLCGVVFVGEKGDTMFVLVKGQLQHFTRLECLEFTSDRKRMSLVVRDGDGDIWLYCKGAESSVIPLTEKGPTEKTLAHLGEFALRGLRTMVVGYRKLSISQYSSLSRQVRPRQTMSSHRESIIAASYSKMEAGLTLLGATGVEDKLQEGVQETLESLRAAGLKADKVETAVNISFSCGHFKPGTIQLFLTEHHKERSCVQMLQAYSVRVEADSLEQYGLVVDGQSLKFALKNQEMFRKVCMACTAVICCRMSPLQKSQVVQLVKQSPNKPITAAIGDGANDVAMIQEAHVGLGIMGKEGRQAVRCSDFAFGQFRFVRRVLLVHGHWYYLRISTLVLYFFYKNIVFITPQLFFNFLSAFSTQAIYDTAYLSMYNVLFTSLPILIYGLFEQNYSDVKLLECPHLYKEIANNVLMSWCSFLKWIAFGVWHTTVIFYIPYFLMMINEVILLDNTPIDQWMFGSIIYHCVVTIVNLKLWFHSRYWSAVFIISIVLSIVGFIGLASIYAVIPGTMYWVYFYAISSPAFWLLSVLAIAMCLVPDTTITVLTPHILSAIYRTKVCRHVSHAWFFFVFTVLDANSDILILVCVLHNILLLTNLSKWRVPKTSLLWSVKLLSKLNLSSNKTPNLRRSIVFLLLVAAPCCSSFGNGGGDVGMRSVPFFTPLPLPRSPSPAHPYIFAYTWACRLRRQPHVFWFPSDEDDVDERSCSPWQLRPETILKVDHPSDQEDESSSSLFGANEITRQGGKSSDNTDSHFISSGLTVNGASLKFKVKLSGRGRRRSGTSVSSRKEHVPSSSGLNWLPPNRSIPTDNSIFKCAYCMESFDSRPLLEAHLVKHSGVKPYHCTDCYRCFRFEYELKAHSCRNVKPLSFVCNDCNHPISFSNSVVGLTQKTVSLPHCLNCSHNVDTLLNTHAMFNDDMEEEHFICNDCGRSFHTKKYLSRHIAYVHSNTKNYECPVCNKCFKTMKDLRNHFVFHTDIKPYKCTRCTATFYQKAGLKRHSSVHMSEKEFKCPYCDVRFKYKGSVTCHLKRNICQGPP</sequence>
<feature type="domain" description="C2H2-type" evidence="19">
    <location>
        <begin position="1532"/>
        <end position="1560"/>
    </location>
</feature>
<feature type="domain" description="C2H2-type" evidence="19">
    <location>
        <begin position="1589"/>
        <end position="1616"/>
    </location>
</feature>
<comment type="cofactor">
    <cofactor evidence="15">
        <name>Mg(2+)</name>
        <dbReference type="ChEBI" id="CHEBI:18420"/>
    </cofactor>
</comment>
<evidence type="ECO:0000256" key="9">
    <source>
        <dbReference type="ARBA" id="ARBA00022967"/>
    </source>
</evidence>
<dbReference type="PROSITE" id="PS00028">
    <property type="entry name" value="ZINC_FINGER_C2H2_1"/>
    <property type="match status" value="4"/>
</dbReference>
<dbReference type="GO" id="GO:0008270">
    <property type="term" value="F:zinc ion binding"/>
    <property type="evidence" value="ECO:0007669"/>
    <property type="project" value="UniProtKB-KW"/>
</dbReference>
<evidence type="ECO:0000259" key="19">
    <source>
        <dbReference type="PROSITE" id="PS50157"/>
    </source>
</evidence>
<comment type="catalytic activity">
    <reaction evidence="12 17">
        <text>ATP + H2O + phospholipidSide 1 = ADP + phosphate + phospholipidSide 2.</text>
        <dbReference type="EC" id="7.6.2.1"/>
    </reaction>
</comment>
<evidence type="ECO:0000256" key="17">
    <source>
        <dbReference type="RuleBase" id="RU362033"/>
    </source>
</evidence>
<evidence type="ECO:0000256" key="15">
    <source>
        <dbReference type="PIRSR" id="PIRSR606539-3"/>
    </source>
</evidence>
<keyword evidence="7 14" id="KW-0067">ATP-binding</keyword>
<evidence type="ECO:0000256" key="10">
    <source>
        <dbReference type="ARBA" id="ARBA00022989"/>
    </source>
</evidence>
<feature type="binding site" evidence="14">
    <location>
        <position position="700"/>
    </location>
    <ligand>
        <name>ATP</name>
        <dbReference type="ChEBI" id="CHEBI:30616"/>
    </ligand>
</feature>
<dbReference type="InterPro" id="IPR023299">
    <property type="entry name" value="ATPase_P-typ_cyto_dom_N"/>
</dbReference>
<feature type="domain" description="C2H2-type" evidence="19">
    <location>
        <begin position="1561"/>
        <end position="1588"/>
    </location>
</feature>
<dbReference type="PRINTS" id="PR00119">
    <property type="entry name" value="CATATPASE"/>
</dbReference>
<evidence type="ECO:0000256" key="5">
    <source>
        <dbReference type="ARBA" id="ARBA00022723"/>
    </source>
</evidence>
<dbReference type="InterPro" id="IPR023298">
    <property type="entry name" value="ATPase_P-typ_TM_dom_sf"/>
</dbReference>
<keyword evidence="6 14" id="KW-0547">Nucleotide-binding</keyword>
<evidence type="ECO:0000256" key="3">
    <source>
        <dbReference type="ARBA" id="ARBA00008109"/>
    </source>
</evidence>
<feature type="active site" description="4-aspartylphosphate intermediate" evidence="13">
    <location>
        <position position="554"/>
    </location>
</feature>
<dbReference type="GO" id="GO:0005886">
    <property type="term" value="C:plasma membrane"/>
    <property type="evidence" value="ECO:0007669"/>
    <property type="project" value="TreeGrafter"/>
</dbReference>
<dbReference type="PANTHER" id="PTHR24092">
    <property type="entry name" value="PROBABLE PHOSPHOLIPID-TRANSPORTING ATPASE"/>
    <property type="match status" value="1"/>
</dbReference>
<feature type="binding site" evidence="14">
    <location>
        <position position="862"/>
    </location>
    <ligand>
        <name>ATP</name>
        <dbReference type="ChEBI" id="CHEBI:30616"/>
    </ligand>
</feature>
<gene>
    <name evidence="20" type="ORF">TBIB3V08_LOCUS5183</name>
</gene>
<feature type="binding site" evidence="15">
    <location>
        <position position="556"/>
    </location>
    <ligand>
        <name>Mg(2+)</name>
        <dbReference type="ChEBI" id="CHEBI:18420"/>
    </ligand>
</feature>
<name>A0A7R9I257_9NEOP</name>
<feature type="transmembrane region" description="Helical" evidence="17">
    <location>
        <begin position="979"/>
        <end position="999"/>
    </location>
</feature>
<evidence type="ECO:0000256" key="11">
    <source>
        <dbReference type="ARBA" id="ARBA00023136"/>
    </source>
</evidence>
<dbReference type="InterPro" id="IPR036412">
    <property type="entry name" value="HAD-like_sf"/>
</dbReference>
<keyword evidence="10 17" id="KW-1133">Transmembrane helix</keyword>
<dbReference type="GO" id="GO:0000287">
    <property type="term" value="F:magnesium ion binding"/>
    <property type="evidence" value="ECO:0007669"/>
    <property type="project" value="UniProtKB-UniRule"/>
</dbReference>
<feature type="region of interest" description="Disordered" evidence="18">
    <location>
        <begin position="1328"/>
        <end position="1361"/>
    </location>
</feature>
<feature type="binding site" evidence="14">
    <location>
        <position position="868"/>
    </location>
    <ligand>
        <name>ATP</name>
        <dbReference type="ChEBI" id="CHEBI:30616"/>
    </ligand>
</feature>
<dbReference type="Gene3D" id="2.70.150.10">
    <property type="entry name" value="Calcium-transporting ATPase, cytoplasmic transduction domain A"/>
    <property type="match status" value="1"/>
</dbReference>
<feature type="transmembrane region" description="Helical" evidence="17">
    <location>
        <begin position="439"/>
        <end position="461"/>
    </location>
</feature>
<dbReference type="InterPro" id="IPR023214">
    <property type="entry name" value="HAD_sf"/>
</dbReference>
<keyword evidence="16" id="KW-0863">Zinc-finger</keyword>
<dbReference type="PANTHER" id="PTHR24092:SF175">
    <property type="entry name" value="PHOSPHOLIPID-TRANSPORTING ATPASE"/>
    <property type="match status" value="1"/>
</dbReference>
<dbReference type="FunFam" id="3.40.50.1000:FF:000034">
    <property type="entry name" value="Phospholipid-transporting ATPase"/>
    <property type="match status" value="1"/>
</dbReference>
<evidence type="ECO:0000256" key="16">
    <source>
        <dbReference type="PROSITE-ProRule" id="PRU00042"/>
    </source>
</evidence>
<dbReference type="PROSITE" id="PS00154">
    <property type="entry name" value="ATPASE_E1_E2"/>
    <property type="match status" value="1"/>
</dbReference>
<dbReference type="GO" id="GO:0045332">
    <property type="term" value="P:phospholipid translocation"/>
    <property type="evidence" value="ECO:0007669"/>
    <property type="project" value="TreeGrafter"/>
</dbReference>
<dbReference type="GO" id="GO:0005524">
    <property type="term" value="F:ATP binding"/>
    <property type="evidence" value="ECO:0007669"/>
    <property type="project" value="UniProtKB-UniRule"/>
</dbReference>
<keyword evidence="5 15" id="KW-0479">Metal-binding</keyword>
<evidence type="ECO:0000256" key="13">
    <source>
        <dbReference type="PIRSR" id="PIRSR606539-1"/>
    </source>
</evidence>